<proteinExistence type="inferred from homology"/>
<dbReference type="PANTHER" id="PTHR30472:SF25">
    <property type="entry name" value="ABC TRANSPORTER PERMEASE PROTEIN MJ0876-RELATED"/>
    <property type="match status" value="1"/>
</dbReference>
<evidence type="ECO:0000256" key="3">
    <source>
        <dbReference type="ARBA" id="ARBA00022448"/>
    </source>
</evidence>
<dbReference type="InterPro" id="IPR037294">
    <property type="entry name" value="ABC_BtuC-like"/>
</dbReference>
<dbReference type="SUPFAM" id="SSF81345">
    <property type="entry name" value="ABC transporter involved in vitamin B12 uptake, BtuC"/>
    <property type="match status" value="1"/>
</dbReference>
<feature type="transmembrane region" description="Helical" evidence="8">
    <location>
        <begin position="6"/>
        <end position="29"/>
    </location>
</feature>
<sequence length="95" mass="9834">MILMCTLLSAAAVAAAGLIGFVGLVAPHLARRMVGRRHGRLLPVAALTGGLLVLTADLVGRTVIAPAELPAGLMTALIGAPFFAFLLWERRHAPA</sequence>
<dbReference type="GO" id="GO:0005886">
    <property type="term" value="C:plasma membrane"/>
    <property type="evidence" value="ECO:0007669"/>
    <property type="project" value="UniProtKB-SubCell"/>
</dbReference>
<dbReference type="GO" id="GO:0033214">
    <property type="term" value="P:siderophore-iron import into cell"/>
    <property type="evidence" value="ECO:0007669"/>
    <property type="project" value="TreeGrafter"/>
</dbReference>
<evidence type="ECO:0000256" key="5">
    <source>
        <dbReference type="ARBA" id="ARBA00022692"/>
    </source>
</evidence>
<dbReference type="Pfam" id="PF01032">
    <property type="entry name" value="FecCD"/>
    <property type="match status" value="1"/>
</dbReference>
<evidence type="ECO:0000313" key="9">
    <source>
        <dbReference type="EMBL" id="ODN72156.1"/>
    </source>
</evidence>
<dbReference type="EMBL" id="MCRJ01000006">
    <property type="protein sequence ID" value="ODN72156.1"/>
    <property type="molecule type" value="Genomic_DNA"/>
</dbReference>
<evidence type="ECO:0000256" key="4">
    <source>
        <dbReference type="ARBA" id="ARBA00022475"/>
    </source>
</evidence>
<name>A0A1E3H8N2_9HYPH</name>
<evidence type="ECO:0000256" key="6">
    <source>
        <dbReference type="ARBA" id="ARBA00022989"/>
    </source>
</evidence>
<comment type="subcellular location">
    <subcellularLocation>
        <location evidence="1">Cell membrane</location>
        <topology evidence="1">Multi-pass membrane protein</topology>
    </subcellularLocation>
</comment>
<keyword evidence="3" id="KW-0813">Transport</keyword>
<feature type="transmembrane region" description="Helical" evidence="8">
    <location>
        <begin position="71"/>
        <end position="88"/>
    </location>
</feature>
<keyword evidence="6 8" id="KW-1133">Transmembrane helix</keyword>
<dbReference type="InterPro" id="IPR000522">
    <property type="entry name" value="ABC_transptr_permease_BtuC"/>
</dbReference>
<keyword evidence="7 8" id="KW-0472">Membrane</keyword>
<evidence type="ECO:0000313" key="10">
    <source>
        <dbReference type="Proteomes" id="UP000094622"/>
    </source>
</evidence>
<comment type="caution">
    <text evidence="9">The sequence shown here is derived from an EMBL/GenBank/DDBJ whole genome shotgun (WGS) entry which is preliminary data.</text>
</comment>
<evidence type="ECO:0000256" key="7">
    <source>
        <dbReference type="ARBA" id="ARBA00023136"/>
    </source>
</evidence>
<keyword evidence="10" id="KW-1185">Reference proteome</keyword>
<organism evidence="9 10">
    <name type="scientific">Methylobrevis pamukkalensis</name>
    <dbReference type="NCBI Taxonomy" id="1439726"/>
    <lineage>
        <taxon>Bacteria</taxon>
        <taxon>Pseudomonadati</taxon>
        <taxon>Pseudomonadota</taxon>
        <taxon>Alphaproteobacteria</taxon>
        <taxon>Hyphomicrobiales</taxon>
        <taxon>Pleomorphomonadaceae</taxon>
        <taxon>Methylobrevis</taxon>
    </lineage>
</organism>
<comment type="similarity">
    <text evidence="2">Belongs to the binding-protein-dependent transport system permease family. FecCD subfamily.</text>
</comment>
<evidence type="ECO:0000256" key="1">
    <source>
        <dbReference type="ARBA" id="ARBA00004651"/>
    </source>
</evidence>
<dbReference type="Gene3D" id="1.10.3470.10">
    <property type="entry name" value="ABC transporter involved in vitamin B12 uptake, BtuC"/>
    <property type="match status" value="1"/>
</dbReference>
<keyword evidence="4" id="KW-1003">Cell membrane</keyword>
<gene>
    <name evidence="9" type="primary">yfhA</name>
    <name evidence="9" type="ORF">A6302_00454</name>
</gene>
<dbReference type="Proteomes" id="UP000094622">
    <property type="component" value="Unassembled WGS sequence"/>
</dbReference>
<accession>A0A1E3H8N2</accession>
<dbReference type="AlphaFoldDB" id="A0A1E3H8N2"/>
<dbReference type="PANTHER" id="PTHR30472">
    <property type="entry name" value="FERRIC ENTEROBACTIN TRANSPORT SYSTEM PERMEASE PROTEIN"/>
    <property type="match status" value="1"/>
</dbReference>
<keyword evidence="5 8" id="KW-0812">Transmembrane</keyword>
<protein>
    <submittedName>
        <fullName evidence="9">Putative siderophore transport system permease protein YfhA</fullName>
    </submittedName>
</protein>
<evidence type="ECO:0000256" key="2">
    <source>
        <dbReference type="ARBA" id="ARBA00007935"/>
    </source>
</evidence>
<feature type="transmembrane region" description="Helical" evidence="8">
    <location>
        <begin position="41"/>
        <end position="59"/>
    </location>
</feature>
<evidence type="ECO:0000256" key="8">
    <source>
        <dbReference type="SAM" id="Phobius"/>
    </source>
</evidence>
<dbReference type="RefSeq" id="WP_342586192.1">
    <property type="nucleotide sequence ID" value="NZ_MCRJ01000006.1"/>
</dbReference>
<dbReference type="GO" id="GO:0022857">
    <property type="term" value="F:transmembrane transporter activity"/>
    <property type="evidence" value="ECO:0007669"/>
    <property type="project" value="InterPro"/>
</dbReference>
<reference evidence="9 10" key="1">
    <citation type="submission" date="2016-07" db="EMBL/GenBank/DDBJ databases">
        <title>Draft Genome Sequence of Methylobrevis pamukkalensis PK2.</title>
        <authorList>
            <person name="Vasilenko O.V."/>
            <person name="Doronina N.V."/>
            <person name="Shmareva M.N."/>
            <person name="Tarlachkov S.V."/>
            <person name="Mustakhimov I."/>
            <person name="Trotsenko Y.A."/>
        </authorList>
    </citation>
    <scope>NUCLEOTIDE SEQUENCE [LARGE SCALE GENOMIC DNA]</scope>
    <source>
        <strain evidence="9 10">PK2</strain>
    </source>
</reference>